<keyword evidence="1" id="KW-0732">Signal</keyword>
<dbReference type="OrthoDB" id="9925620at2"/>
<sequence length="157" mass="16209">MSWISRLSAAALTATLLAATSAHAQTITPNPNTFTITGGMNIDPGVATCNFTMTFDVPAGGASATVTSAAITGGSSNCPAITFKGAPWNVRVGAGKLYVDNFDLFVFPNNPCGGGTLEMDWVTSATTNGYGFFYSQIGWCTVFGAGEVNSTVPIYVN</sequence>
<name>A0A2T9K798_9CAUL</name>
<evidence type="ECO:0008006" key="4">
    <source>
        <dbReference type="Google" id="ProtNLM"/>
    </source>
</evidence>
<organism evidence="2 3">
    <name type="scientific">Caulobacter endophyticus</name>
    <dbReference type="NCBI Taxonomy" id="2172652"/>
    <lineage>
        <taxon>Bacteria</taxon>
        <taxon>Pseudomonadati</taxon>
        <taxon>Pseudomonadota</taxon>
        <taxon>Alphaproteobacteria</taxon>
        <taxon>Caulobacterales</taxon>
        <taxon>Caulobacteraceae</taxon>
        <taxon>Caulobacter</taxon>
    </lineage>
</organism>
<dbReference type="RefSeq" id="WP_109100069.1">
    <property type="nucleotide sequence ID" value="NZ_QDKQ01000028.1"/>
</dbReference>
<reference evidence="2 3" key="1">
    <citation type="submission" date="2018-04" db="EMBL/GenBank/DDBJ databases">
        <title>The genome sequence of Caulobacter sp. 744.</title>
        <authorList>
            <person name="Gao J."/>
            <person name="Sun J."/>
        </authorList>
    </citation>
    <scope>NUCLEOTIDE SEQUENCE [LARGE SCALE GENOMIC DNA]</scope>
    <source>
        <strain evidence="2 3">774</strain>
    </source>
</reference>
<feature type="chain" id="PRO_5015493922" description="Protein activator of alkane oxidation PraB" evidence="1">
    <location>
        <begin position="25"/>
        <end position="157"/>
    </location>
</feature>
<comment type="caution">
    <text evidence="2">The sequence shown here is derived from an EMBL/GenBank/DDBJ whole genome shotgun (WGS) entry which is preliminary data.</text>
</comment>
<evidence type="ECO:0000256" key="1">
    <source>
        <dbReference type="SAM" id="SignalP"/>
    </source>
</evidence>
<dbReference type="AlphaFoldDB" id="A0A2T9K798"/>
<evidence type="ECO:0000313" key="3">
    <source>
        <dbReference type="Proteomes" id="UP000245073"/>
    </source>
</evidence>
<evidence type="ECO:0000313" key="2">
    <source>
        <dbReference type="EMBL" id="PVM91850.1"/>
    </source>
</evidence>
<proteinExistence type="predicted"/>
<feature type="signal peptide" evidence="1">
    <location>
        <begin position="1"/>
        <end position="24"/>
    </location>
</feature>
<keyword evidence="3" id="KW-1185">Reference proteome</keyword>
<accession>A0A2T9K798</accession>
<dbReference type="Proteomes" id="UP000245073">
    <property type="component" value="Unassembled WGS sequence"/>
</dbReference>
<gene>
    <name evidence="2" type="ORF">DDF67_06325</name>
</gene>
<protein>
    <recommendedName>
        <fullName evidence="4">Protein activator of alkane oxidation PraB</fullName>
    </recommendedName>
</protein>
<dbReference type="EMBL" id="QDKQ01000028">
    <property type="protein sequence ID" value="PVM91850.1"/>
    <property type="molecule type" value="Genomic_DNA"/>
</dbReference>